<dbReference type="OrthoDB" id="9775333at2"/>
<dbReference type="EMBL" id="FOTW01000006">
    <property type="protein sequence ID" value="SFL64127.1"/>
    <property type="molecule type" value="Genomic_DNA"/>
</dbReference>
<dbReference type="AlphaFoldDB" id="A0A1I4JD00"/>
<sequence length="456" mass="50828">MKTPPKVLWTEGLTLRAQLFQRQDQYHEARLHRIMKSLHVNGWGICALDWNEAALLDNSLQATSMSIIFQDGEVYDAPGSDALPAPFDLSRLPLTEESFTFYAALPLLKLHGSNLYDAGQAHGVARFAKTKHDTPDLYGGAADVPVVYLQKQLSLLSHLEPRESFVSVPVTRLRRLSRGGFEIDPSFVPPSMSINAASRLPLMLDGLMAKLKAKIDALYCVHGEPRKDVVEVQAGDISSFLMLLTISSAYAELDHYCRAPAQHPEHLFVALLGLAGGLGAFSRKFAHADFPQYKHAEPGPAFLQLDQIVRELIDIVISSKYFLIPLEIECRGRANYHGKLTDERIDRDTLLCFAVKADMPGVELVRAVPKLFKVGSPDDVENLVGYALSGIKLVHMPQVPIGIPVRPNTYYFSLETKSDLYEKMMKAQEIAIYVPDMFPDLQLFPELQFELIALLA</sequence>
<gene>
    <name evidence="1" type="ORF">SAMN02982985_00919</name>
</gene>
<organism evidence="1 2">
    <name type="scientific">Rugamonas rubra</name>
    <dbReference type="NCBI Taxonomy" id="758825"/>
    <lineage>
        <taxon>Bacteria</taxon>
        <taxon>Pseudomonadati</taxon>
        <taxon>Pseudomonadota</taxon>
        <taxon>Betaproteobacteria</taxon>
        <taxon>Burkholderiales</taxon>
        <taxon>Oxalobacteraceae</taxon>
        <taxon>Telluria group</taxon>
        <taxon>Rugamonas</taxon>
    </lineage>
</organism>
<dbReference type="Pfam" id="PF05936">
    <property type="entry name" value="T6SS_VasE"/>
    <property type="match status" value="1"/>
</dbReference>
<accession>A0A1I4JD00</accession>
<dbReference type="PANTHER" id="PTHR35566">
    <property type="entry name" value="BLR3599 PROTEIN"/>
    <property type="match status" value="1"/>
</dbReference>
<dbReference type="PANTHER" id="PTHR35566:SF1">
    <property type="entry name" value="TYPE VI SECRETION SYSTEM BASEPLATE COMPONENT TSSK1"/>
    <property type="match status" value="1"/>
</dbReference>
<protein>
    <submittedName>
        <fullName evidence="1">Type VI secretion system protein ImpJ</fullName>
    </submittedName>
</protein>
<evidence type="ECO:0000313" key="2">
    <source>
        <dbReference type="Proteomes" id="UP000199470"/>
    </source>
</evidence>
<proteinExistence type="predicted"/>
<name>A0A1I4JD00_9BURK</name>
<evidence type="ECO:0000313" key="1">
    <source>
        <dbReference type="EMBL" id="SFL64127.1"/>
    </source>
</evidence>
<dbReference type="InterPro" id="IPR010263">
    <property type="entry name" value="T6SS_TssK"/>
</dbReference>
<dbReference type="Proteomes" id="UP000199470">
    <property type="component" value="Unassembled WGS sequence"/>
</dbReference>
<dbReference type="STRING" id="758825.SAMN02982985_00919"/>
<dbReference type="NCBIfam" id="TIGR03353">
    <property type="entry name" value="VI_chp_4"/>
    <property type="match status" value="1"/>
</dbReference>
<dbReference type="RefSeq" id="WP_093384322.1">
    <property type="nucleotide sequence ID" value="NZ_FOTW01000006.1"/>
</dbReference>
<reference evidence="1 2" key="1">
    <citation type="submission" date="2016-10" db="EMBL/GenBank/DDBJ databases">
        <authorList>
            <person name="de Groot N.N."/>
        </authorList>
    </citation>
    <scope>NUCLEOTIDE SEQUENCE [LARGE SCALE GENOMIC DNA]</scope>
    <source>
        <strain evidence="1 2">ATCC 43154</strain>
    </source>
</reference>
<keyword evidence="2" id="KW-1185">Reference proteome</keyword>